<reference evidence="1 2" key="1">
    <citation type="submission" date="2014-04" db="EMBL/GenBank/DDBJ databases">
        <authorList>
            <consortium name="DOE Joint Genome Institute"/>
            <person name="Kuo A."/>
            <person name="Kohler A."/>
            <person name="Nagy L.G."/>
            <person name="Floudas D."/>
            <person name="Copeland A."/>
            <person name="Barry K.W."/>
            <person name="Cichocki N."/>
            <person name="Veneault-Fourrey C."/>
            <person name="LaButti K."/>
            <person name="Lindquist E.A."/>
            <person name="Lipzen A."/>
            <person name="Lundell T."/>
            <person name="Morin E."/>
            <person name="Murat C."/>
            <person name="Sun H."/>
            <person name="Tunlid A."/>
            <person name="Henrissat B."/>
            <person name="Grigoriev I.V."/>
            <person name="Hibbett D.S."/>
            <person name="Martin F."/>
            <person name="Nordberg H.P."/>
            <person name="Cantor M.N."/>
            <person name="Hua S.X."/>
        </authorList>
    </citation>
    <scope>NUCLEOTIDE SEQUENCE [LARGE SCALE GENOMIC DNA]</scope>
    <source>
        <strain evidence="1 2">Foug A</strain>
    </source>
</reference>
<dbReference type="Proteomes" id="UP000053989">
    <property type="component" value="Unassembled WGS sequence"/>
</dbReference>
<dbReference type="EMBL" id="KN822124">
    <property type="protein sequence ID" value="KIM56014.1"/>
    <property type="molecule type" value="Genomic_DNA"/>
</dbReference>
<proteinExistence type="predicted"/>
<dbReference type="HOGENOM" id="CLU_1971804_0_0_1"/>
<protein>
    <submittedName>
        <fullName evidence="1">Uncharacterized protein</fullName>
    </submittedName>
</protein>
<accession>A0A0C3DI38</accession>
<reference evidence="2" key="2">
    <citation type="submission" date="2015-01" db="EMBL/GenBank/DDBJ databases">
        <title>Evolutionary Origins and Diversification of the Mycorrhizal Mutualists.</title>
        <authorList>
            <consortium name="DOE Joint Genome Institute"/>
            <consortium name="Mycorrhizal Genomics Consortium"/>
            <person name="Kohler A."/>
            <person name="Kuo A."/>
            <person name="Nagy L.G."/>
            <person name="Floudas D."/>
            <person name="Copeland A."/>
            <person name="Barry K.W."/>
            <person name="Cichocki N."/>
            <person name="Veneault-Fourrey C."/>
            <person name="LaButti K."/>
            <person name="Lindquist E.A."/>
            <person name="Lipzen A."/>
            <person name="Lundell T."/>
            <person name="Morin E."/>
            <person name="Murat C."/>
            <person name="Riley R."/>
            <person name="Ohm R."/>
            <person name="Sun H."/>
            <person name="Tunlid A."/>
            <person name="Henrissat B."/>
            <person name="Grigoriev I.V."/>
            <person name="Hibbett D.S."/>
            <person name="Martin F."/>
        </authorList>
    </citation>
    <scope>NUCLEOTIDE SEQUENCE [LARGE SCALE GENOMIC DNA]</scope>
    <source>
        <strain evidence="2">Foug A</strain>
    </source>
</reference>
<evidence type="ECO:0000313" key="2">
    <source>
        <dbReference type="Proteomes" id="UP000053989"/>
    </source>
</evidence>
<organism evidence="1 2">
    <name type="scientific">Scleroderma citrinum Foug A</name>
    <dbReference type="NCBI Taxonomy" id="1036808"/>
    <lineage>
        <taxon>Eukaryota</taxon>
        <taxon>Fungi</taxon>
        <taxon>Dikarya</taxon>
        <taxon>Basidiomycota</taxon>
        <taxon>Agaricomycotina</taxon>
        <taxon>Agaricomycetes</taxon>
        <taxon>Agaricomycetidae</taxon>
        <taxon>Boletales</taxon>
        <taxon>Sclerodermatineae</taxon>
        <taxon>Sclerodermataceae</taxon>
        <taxon>Scleroderma</taxon>
    </lineage>
</organism>
<sequence>MSSCLHVKLGTRIPPLHAWLQALILFFSHLYDRMIGPSCVHYYLLNIASSLLASRQPQVIRCSHDRTLTSCQYLQTSLLTYLIACSTSLVFHKPTSLVHLSILSLAAADDQTVFHNQPSDVTKGLPL</sequence>
<dbReference type="InParanoid" id="A0A0C3DI38"/>
<evidence type="ECO:0000313" key="1">
    <source>
        <dbReference type="EMBL" id="KIM56014.1"/>
    </source>
</evidence>
<gene>
    <name evidence="1" type="ORF">SCLCIDRAFT_272406</name>
</gene>
<dbReference type="AlphaFoldDB" id="A0A0C3DI38"/>
<name>A0A0C3DI38_9AGAM</name>
<keyword evidence="2" id="KW-1185">Reference proteome</keyword>